<dbReference type="EMBL" id="ML987199">
    <property type="protein sequence ID" value="KAF2245806.1"/>
    <property type="molecule type" value="Genomic_DNA"/>
</dbReference>
<dbReference type="AlphaFoldDB" id="A0A6A6I667"/>
<evidence type="ECO:0000313" key="2">
    <source>
        <dbReference type="EMBL" id="KAF2245806.1"/>
    </source>
</evidence>
<dbReference type="RefSeq" id="XP_033680810.1">
    <property type="nucleotide sequence ID" value="XM_033827003.1"/>
</dbReference>
<reference evidence="2" key="1">
    <citation type="journal article" date="2020" name="Stud. Mycol.">
        <title>101 Dothideomycetes genomes: a test case for predicting lifestyles and emergence of pathogens.</title>
        <authorList>
            <person name="Haridas S."/>
            <person name="Albert R."/>
            <person name="Binder M."/>
            <person name="Bloem J."/>
            <person name="Labutti K."/>
            <person name="Salamov A."/>
            <person name="Andreopoulos B."/>
            <person name="Baker S."/>
            <person name="Barry K."/>
            <person name="Bills G."/>
            <person name="Bluhm B."/>
            <person name="Cannon C."/>
            <person name="Castanera R."/>
            <person name="Culley D."/>
            <person name="Daum C."/>
            <person name="Ezra D."/>
            <person name="Gonzalez J."/>
            <person name="Henrissat B."/>
            <person name="Kuo A."/>
            <person name="Liang C."/>
            <person name="Lipzen A."/>
            <person name="Lutzoni F."/>
            <person name="Magnuson J."/>
            <person name="Mondo S."/>
            <person name="Nolan M."/>
            <person name="Ohm R."/>
            <person name="Pangilinan J."/>
            <person name="Park H.-J."/>
            <person name="Ramirez L."/>
            <person name="Alfaro M."/>
            <person name="Sun H."/>
            <person name="Tritt A."/>
            <person name="Yoshinaga Y."/>
            <person name="Zwiers L.-H."/>
            <person name="Turgeon B."/>
            <person name="Goodwin S."/>
            <person name="Spatafora J."/>
            <person name="Crous P."/>
            <person name="Grigoriev I."/>
        </authorList>
    </citation>
    <scope>NUCLEOTIDE SEQUENCE</scope>
    <source>
        <strain evidence="2">CBS 122368</strain>
    </source>
</reference>
<dbReference type="GeneID" id="54580333"/>
<dbReference type="Proteomes" id="UP000800094">
    <property type="component" value="Unassembled WGS sequence"/>
</dbReference>
<name>A0A6A6I667_9PLEO</name>
<sequence>MSNNPDRPRGPYIWDAPLTAEAQKKIYDMLEESEFPLTPATRKDLYDLVYARRSIITAAARKELCDIPEAIGAYRRTLDEASANGWSMSQYRSLKTETDMLFDSNIEPAQRIAIYRRRIDMASRPPYASLQGPTAIRFGTYCLLSIGSAAMYRTPEPVYRPLFALLVLVGWSMLCFIAFRDREKWSRYVYYVSLSTVLVALGKVAIAIQRHSNVGGATSGPLGVQSWAIHFALSFCVLSDCEFYRLYFGWRGFRLDFASLLETIFMANLDYDFHYRREAFFCFPSLGKPQELRDSGSLCATIHEMRRMWPQALSQAYLNLTVAYLYDPLRRIIHPESLTSRYEAILFSTDNFWMCVLGSLLLRPVRIPIIILIQWLFGTSPKPSLITYRHLSFIWIISAIALQSQFTDWRRFVLSALDALTHVATLGYGPPGSPA</sequence>
<evidence type="ECO:0000256" key="1">
    <source>
        <dbReference type="SAM" id="Phobius"/>
    </source>
</evidence>
<proteinExistence type="predicted"/>
<feature type="transmembrane region" description="Helical" evidence="1">
    <location>
        <begin position="188"/>
        <end position="208"/>
    </location>
</feature>
<accession>A0A6A6I667</accession>
<protein>
    <submittedName>
        <fullName evidence="2">Uncharacterized protein</fullName>
    </submittedName>
</protein>
<feature type="transmembrane region" description="Helical" evidence="1">
    <location>
        <begin position="158"/>
        <end position="179"/>
    </location>
</feature>
<organism evidence="2 3">
    <name type="scientific">Trematosphaeria pertusa</name>
    <dbReference type="NCBI Taxonomy" id="390896"/>
    <lineage>
        <taxon>Eukaryota</taxon>
        <taxon>Fungi</taxon>
        <taxon>Dikarya</taxon>
        <taxon>Ascomycota</taxon>
        <taxon>Pezizomycotina</taxon>
        <taxon>Dothideomycetes</taxon>
        <taxon>Pleosporomycetidae</taxon>
        <taxon>Pleosporales</taxon>
        <taxon>Massarineae</taxon>
        <taxon>Trematosphaeriaceae</taxon>
        <taxon>Trematosphaeria</taxon>
    </lineage>
</organism>
<keyword evidence="1" id="KW-1133">Transmembrane helix</keyword>
<gene>
    <name evidence="2" type="ORF">BU26DRAFT_507498</name>
</gene>
<dbReference type="OrthoDB" id="3799424at2759"/>
<keyword evidence="1" id="KW-0812">Transmembrane</keyword>
<keyword evidence="1" id="KW-0472">Membrane</keyword>
<keyword evidence="3" id="KW-1185">Reference proteome</keyword>
<evidence type="ECO:0000313" key="3">
    <source>
        <dbReference type="Proteomes" id="UP000800094"/>
    </source>
</evidence>